<feature type="compositionally biased region" description="Basic residues" evidence="4">
    <location>
        <begin position="180"/>
        <end position="193"/>
    </location>
</feature>
<keyword evidence="1" id="KW-0677">Repeat</keyword>
<feature type="repeat" description="ANK" evidence="3">
    <location>
        <begin position="6"/>
        <end position="38"/>
    </location>
</feature>
<sequence>MRDLVTGQLALNIAIQQQHEPIARLLIDRGANVNQQDDFSLLAPIHNSIIMGNKALFRRLLKAGADIELADREGFTPLHWASVRGYLEIVAQLVEVSRANVNRQDAMGWTPLHIACFKGFPDLVEYLLVRHARIDVEDCYGFTPMMFARFAENMDVVKSLDDFVAQQEANRLRKLAADKPKKKKKKKKRRLSSPKRLFLSAKN</sequence>
<feature type="region of interest" description="Disordered" evidence="4">
    <location>
        <begin position="174"/>
        <end position="203"/>
    </location>
</feature>
<protein>
    <submittedName>
        <fullName evidence="5">Uncharacterized protein</fullName>
    </submittedName>
</protein>
<feature type="repeat" description="ANK" evidence="3">
    <location>
        <begin position="73"/>
        <end position="106"/>
    </location>
</feature>
<dbReference type="SMART" id="SM00248">
    <property type="entry name" value="ANK"/>
    <property type="match status" value="5"/>
</dbReference>
<keyword evidence="6" id="KW-1185">Reference proteome</keyword>
<evidence type="ECO:0000256" key="4">
    <source>
        <dbReference type="SAM" id="MobiDB-lite"/>
    </source>
</evidence>
<dbReference type="Pfam" id="PF12796">
    <property type="entry name" value="Ank_2"/>
    <property type="match status" value="1"/>
</dbReference>
<dbReference type="PROSITE" id="PS50088">
    <property type="entry name" value="ANK_REPEAT"/>
    <property type="match status" value="4"/>
</dbReference>
<evidence type="ECO:0000313" key="6">
    <source>
        <dbReference type="Proteomes" id="UP000709295"/>
    </source>
</evidence>
<evidence type="ECO:0000256" key="3">
    <source>
        <dbReference type="PROSITE-ProRule" id="PRU00023"/>
    </source>
</evidence>
<dbReference type="PANTHER" id="PTHR24189">
    <property type="entry name" value="MYOTROPHIN"/>
    <property type="match status" value="1"/>
</dbReference>
<dbReference type="PANTHER" id="PTHR24189:SF50">
    <property type="entry name" value="ANKYRIN REPEAT AND SOCS BOX PROTEIN 2"/>
    <property type="match status" value="1"/>
</dbReference>
<keyword evidence="2 3" id="KW-0040">ANK repeat</keyword>
<feature type="repeat" description="ANK" evidence="3">
    <location>
        <begin position="40"/>
        <end position="72"/>
    </location>
</feature>
<dbReference type="InterPro" id="IPR002110">
    <property type="entry name" value="Ankyrin_rpt"/>
</dbReference>
<accession>A0A8J5J4X6</accession>
<gene>
    <name evidence="5" type="ORF">JG688_00003106</name>
</gene>
<comment type="caution">
    <text evidence="5">The sequence shown here is derived from an EMBL/GenBank/DDBJ whole genome shotgun (WGS) entry which is preliminary data.</text>
</comment>
<evidence type="ECO:0000313" key="5">
    <source>
        <dbReference type="EMBL" id="KAG6974381.1"/>
    </source>
</evidence>
<evidence type="ECO:0000256" key="2">
    <source>
        <dbReference type="ARBA" id="ARBA00023043"/>
    </source>
</evidence>
<dbReference type="AlphaFoldDB" id="A0A8J5J4X6"/>
<dbReference type="Pfam" id="PF00023">
    <property type="entry name" value="Ank"/>
    <property type="match status" value="1"/>
</dbReference>
<dbReference type="EMBL" id="JAENGY010000090">
    <property type="protein sequence ID" value="KAG6974381.1"/>
    <property type="molecule type" value="Genomic_DNA"/>
</dbReference>
<organism evidence="5 6">
    <name type="scientific">Phytophthora aleatoria</name>
    <dbReference type="NCBI Taxonomy" id="2496075"/>
    <lineage>
        <taxon>Eukaryota</taxon>
        <taxon>Sar</taxon>
        <taxon>Stramenopiles</taxon>
        <taxon>Oomycota</taxon>
        <taxon>Peronosporomycetes</taxon>
        <taxon>Peronosporales</taxon>
        <taxon>Peronosporaceae</taxon>
        <taxon>Phytophthora</taxon>
    </lineage>
</organism>
<proteinExistence type="predicted"/>
<dbReference type="Proteomes" id="UP000709295">
    <property type="component" value="Unassembled WGS sequence"/>
</dbReference>
<feature type="repeat" description="ANK" evidence="3">
    <location>
        <begin position="107"/>
        <end position="139"/>
    </location>
</feature>
<dbReference type="InterPro" id="IPR050745">
    <property type="entry name" value="Multifunctional_regulatory"/>
</dbReference>
<reference evidence="5" key="1">
    <citation type="submission" date="2021-01" db="EMBL/GenBank/DDBJ databases">
        <title>Phytophthora aleatoria, a newly-described species from Pinus radiata is distinct from Phytophthora cactorum isolates based on comparative genomics.</title>
        <authorList>
            <person name="Mcdougal R."/>
            <person name="Panda P."/>
            <person name="Williams N."/>
            <person name="Studholme D.J."/>
        </authorList>
    </citation>
    <scope>NUCLEOTIDE SEQUENCE</scope>
    <source>
        <strain evidence="5">NZFS 4037</strain>
    </source>
</reference>
<evidence type="ECO:0000256" key="1">
    <source>
        <dbReference type="ARBA" id="ARBA00022737"/>
    </source>
</evidence>
<name>A0A8J5J4X6_9STRA</name>
<dbReference type="PROSITE" id="PS50297">
    <property type="entry name" value="ANK_REP_REGION"/>
    <property type="match status" value="3"/>
</dbReference>